<evidence type="ECO:0000313" key="5">
    <source>
        <dbReference type="Proteomes" id="UP000657574"/>
    </source>
</evidence>
<dbReference type="InterPro" id="IPR001155">
    <property type="entry name" value="OxRdtase_FMN_N"/>
</dbReference>
<evidence type="ECO:0000256" key="1">
    <source>
        <dbReference type="ARBA" id="ARBA00022630"/>
    </source>
</evidence>
<evidence type="ECO:0000256" key="2">
    <source>
        <dbReference type="ARBA" id="ARBA00023002"/>
    </source>
</evidence>
<keyword evidence="2" id="KW-0560">Oxidoreductase</keyword>
<evidence type="ECO:0000313" key="4">
    <source>
        <dbReference type="EMBL" id="GGJ67474.1"/>
    </source>
</evidence>
<proteinExistence type="predicted"/>
<organism evidence="4 5">
    <name type="scientific">Streptomyces brasiliensis</name>
    <dbReference type="NCBI Taxonomy" id="1954"/>
    <lineage>
        <taxon>Bacteria</taxon>
        <taxon>Bacillati</taxon>
        <taxon>Actinomycetota</taxon>
        <taxon>Actinomycetes</taxon>
        <taxon>Kitasatosporales</taxon>
        <taxon>Streptomycetaceae</taxon>
        <taxon>Streptomyces</taxon>
    </lineage>
</organism>
<evidence type="ECO:0000259" key="3">
    <source>
        <dbReference type="Pfam" id="PF00724"/>
    </source>
</evidence>
<sequence>MTAAAAPLELAHGPAWAHRLVLAPLTNLQSEPDGVLGEDEYLWLVRRGEGGFAMVMTCAAHVSADGQCFPGQLGVWSDAHLPGLSRLANGLRATGAVSAVQLQHGGRRADPALSGRPVVAPWDEPAKSATALTTDGVAHVVADFGAAAARAERAGFDGVEVHGAHGYLLAQFLDARRNQRPDRYGGSLEGGLRLLLEVLGTVRERTGPDFQVGVRLSPERYGIVLGEATEVAAAVMASGLVDYLDLSLWDAFKASPEPDRPGATLLDHFVGLPRAGTRLGVAGKIVSGADVVSCLAAGVDFVSIGTAGILEHDFARRVLTAPDHPGLGQPVPRDHLVAEGVGPAFLDYLSTNWDDFVA</sequence>
<dbReference type="PANTHER" id="PTHR43656">
    <property type="entry name" value="BINDING OXIDOREDUCTASE, PUTATIVE (AFU_ORTHOLOGUE AFUA_2G08260)-RELATED"/>
    <property type="match status" value="1"/>
</dbReference>
<reference evidence="4" key="2">
    <citation type="submission" date="2020-09" db="EMBL/GenBank/DDBJ databases">
        <authorList>
            <person name="Sun Q."/>
            <person name="Ohkuma M."/>
        </authorList>
    </citation>
    <scope>NUCLEOTIDE SEQUENCE</scope>
    <source>
        <strain evidence="4">JCM 3086</strain>
    </source>
</reference>
<dbReference type="AlphaFoldDB" id="A0A917UM53"/>
<dbReference type="RefSeq" id="WP_189317319.1">
    <property type="nucleotide sequence ID" value="NZ_BMQA01000098.1"/>
</dbReference>
<comment type="caution">
    <text evidence="4">The sequence shown here is derived from an EMBL/GenBank/DDBJ whole genome shotgun (WGS) entry which is preliminary data.</text>
</comment>
<dbReference type="Proteomes" id="UP000657574">
    <property type="component" value="Unassembled WGS sequence"/>
</dbReference>
<protein>
    <submittedName>
        <fullName evidence="4">NADH-dependent flavin oxidoreductase YqiG</fullName>
    </submittedName>
</protein>
<keyword evidence="1" id="KW-0285">Flavoprotein</keyword>
<dbReference type="SUPFAM" id="SSF51395">
    <property type="entry name" value="FMN-linked oxidoreductases"/>
    <property type="match status" value="1"/>
</dbReference>
<dbReference type="GO" id="GO:0016491">
    <property type="term" value="F:oxidoreductase activity"/>
    <property type="evidence" value="ECO:0007669"/>
    <property type="project" value="UniProtKB-KW"/>
</dbReference>
<dbReference type="Gene3D" id="3.20.20.70">
    <property type="entry name" value="Aldolase class I"/>
    <property type="match status" value="1"/>
</dbReference>
<dbReference type="EMBL" id="BMQA01000098">
    <property type="protein sequence ID" value="GGJ67474.1"/>
    <property type="molecule type" value="Genomic_DNA"/>
</dbReference>
<gene>
    <name evidence="4" type="primary">yqiG</name>
    <name evidence="4" type="ORF">GCM10010121_092710</name>
</gene>
<dbReference type="Pfam" id="PF00724">
    <property type="entry name" value="Oxidored_FMN"/>
    <property type="match status" value="1"/>
</dbReference>
<accession>A0A917UM53</accession>
<keyword evidence="5" id="KW-1185">Reference proteome</keyword>
<dbReference type="InterPro" id="IPR051799">
    <property type="entry name" value="NADH_flavin_oxidoreductase"/>
</dbReference>
<dbReference type="PANTHER" id="PTHR43656:SF2">
    <property type="entry name" value="BINDING OXIDOREDUCTASE, PUTATIVE (AFU_ORTHOLOGUE AFUA_2G08260)-RELATED"/>
    <property type="match status" value="1"/>
</dbReference>
<feature type="domain" description="NADH:flavin oxidoreductase/NADH oxidase N-terminal" evidence="3">
    <location>
        <begin position="17"/>
        <end position="247"/>
    </location>
</feature>
<name>A0A917UM53_9ACTN</name>
<dbReference type="GO" id="GO:0010181">
    <property type="term" value="F:FMN binding"/>
    <property type="evidence" value="ECO:0007669"/>
    <property type="project" value="InterPro"/>
</dbReference>
<reference evidence="4" key="1">
    <citation type="journal article" date="2014" name="Int. J. Syst. Evol. Microbiol.">
        <title>Complete genome sequence of Corynebacterium casei LMG S-19264T (=DSM 44701T), isolated from a smear-ripened cheese.</title>
        <authorList>
            <consortium name="US DOE Joint Genome Institute (JGI-PGF)"/>
            <person name="Walter F."/>
            <person name="Albersmeier A."/>
            <person name="Kalinowski J."/>
            <person name="Ruckert C."/>
        </authorList>
    </citation>
    <scope>NUCLEOTIDE SEQUENCE</scope>
    <source>
        <strain evidence="4">JCM 3086</strain>
    </source>
</reference>
<dbReference type="InterPro" id="IPR013785">
    <property type="entry name" value="Aldolase_TIM"/>
</dbReference>